<keyword evidence="3" id="KW-1185">Reference proteome</keyword>
<feature type="region of interest" description="Disordered" evidence="1">
    <location>
        <begin position="81"/>
        <end position="151"/>
    </location>
</feature>
<name>A0A8H7DGM1_9AGAR</name>
<dbReference type="EMBL" id="JACAZI010000001">
    <property type="protein sequence ID" value="KAF7372402.1"/>
    <property type="molecule type" value="Genomic_DNA"/>
</dbReference>
<sequence length="151" mass="17232">MERMYLVPAVIEEDRPSQHRTKLEWPKIHDGQLHPNIPVNPLASTSGHTRHTRKSSSPYCDTQRGQRRFIMDYVLVPRCAWRRPPRETTATSAQMQSTTAPPEHRPKTDTHWSRASADGEKEDAETDADAEGETGDDEEIPYLVHHACHSI</sequence>
<comment type="caution">
    <text evidence="2">The sequence shown here is derived from an EMBL/GenBank/DDBJ whole genome shotgun (WGS) entry which is preliminary data.</text>
</comment>
<accession>A0A8H7DGM1</accession>
<evidence type="ECO:0000313" key="2">
    <source>
        <dbReference type="EMBL" id="KAF7372402.1"/>
    </source>
</evidence>
<dbReference type="Proteomes" id="UP000620124">
    <property type="component" value="Unassembled WGS sequence"/>
</dbReference>
<dbReference type="AlphaFoldDB" id="A0A8H7DGM1"/>
<feature type="compositionally biased region" description="Acidic residues" evidence="1">
    <location>
        <begin position="120"/>
        <end position="140"/>
    </location>
</feature>
<reference evidence="2" key="1">
    <citation type="submission" date="2020-05" db="EMBL/GenBank/DDBJ databases">
        <title>Mycena genomes resolve the evolution of fungal bioluminescence.</title>
        <authorList>
            <person name="Tsai I.J."/>
        </authorList>
    </citation>
    <scope>NUCLEOTIDE SEQUENCE</scope>
    <source>
        <strain evidence="2">CCC161011</strain>
    </source>
</reference>
<organism evidence="2 3">
    <name type="scientific">Mycena venus</name>
    <dbReference type="NCBI Taxonomy" id="2733690"/>
    <lineage>
        <taxon>Eukaryota</taxon>
        <taxon>Fungi</taxon>
        <taxon>Dikarya</taxon>
        <taxon>Basidiomycota</taxon>
        <taxon>Agaricomycotina</taxon>
        <taxon>Agaricomycetes</taxon>
        <taxon>Agaricomycetidae</taxon>
        <taxon>Agaricales</taxon>
        <taxon>Marasmiineae</taxon>
        <taxon>Mycenaceae</taxon>
        <taxon>Mycena</taxon>
    </lineage>
</organism>
<evidence type="ECO:0000313" key="3">
    <source>
        <dbReference type="Proteomes" id="UP000620124"/>
    </source>
</evidence>
<evidence type="ECO:0000256" key="1">
    <source>
        <dbReference type="SAM" id="MobiDB-lite"/>
    </source>
</evidence>
<feature type="compositionally biased region" description="Basic and acidic residues" evidence="1">
    <location>
        <begin position="102"/>
        <end position="112"/>
    </location>
</feature>
<protein>
    <submittedName>
        <fullName evidence="2">Uncharacterized protein</fullName>
    </submittedName>
</protein>
<feature type="compositionally biased region" description="Low complexity" evidence="1">
    <location>
        <begin position="88"/>
        <end position="100"/>
    </location>
</feature>
<proteinExistence type="predicted"/>
<gene>
    <name evidence="2" type="ORF">MVEN_00101300</name>
</gene>